<gene>
    <name evidence="3" type="ORF">PVAG01_04227</name>
</gene>
<name>A0ABR4PNR2_9HELO</name>
<evidence type="ECO:0000313" key="4">
    <source>
        <dbReference type="Proteomes" id="UP001629113"/>
    </source>
</evidence>
<sequence length="504" mass="58151">MANRISLQSSKRNRARHEDGQTSFELRLRRAQALQREVSSLRLEARRQREELRKIEQERAAADNDCFKAIRLWESQNIPPKPGHVPMLSHIQNLLNRCQSLRDEHGPLEHEFLVTEDYLRGKEFELERLEERLLKRQYWSSEMVADDSSSNTDGSTIMQTDPQVQGRHSSMKENFVSSASEHSQSTHSSFEFDIPQEYHPLVSKYLSKRGDLELVREQLWEYREERDDLEAEKETLSLVKKSLPQGDLVWLEEYDEREAEKLRELAELDTQVENLRKKCLEAGLIDGNGAPKDFDSQERNAFTDEADNLEETSEKSDCSKYPTLLGSPSKVEKKFSSSLRKTNPGSACYINDWMLHKLQLSPLEVNLLARIYQVKGGEMYESWQLDVLAYWSKDGTTKKATATETESSLELDGHLNLVELSNQKYERSISNNMATATIFKTDMKSELSNSPRDPNHRAAIQGSDISDCSDNVISNITRRRSDSDIFVLRNFCRRKDYQNGPNSV</sequence>
<feature type="coiled-coil region" evidence="1">
    <location>
        <begin position="31"/>
        <end position="65"/>
    </location>
</feature>
<reference evidence="3 4" key="1">
    <citation type="submission" date="2024-06" db="EMBL/GenBank/DDBJ databases">
        <title>Complete genome of Phlyctema vagabunda strain 19-DSS-EL-015.</title>
        <authorList>
            <person name="Fiorenzani C."/>
        </authorList>
    </citation>
    <scope>NUCLEOTIDE SEQUENCE [LARGE SCALE GENOMIC DNA]</scope>
    <source>
        <strain evidence="3 4">19-DSS-EL-015</strain>
    </source>
</reference>
<feature type="region of interest" description="Disordered" evidence="2">
    <location>
        <begin position="144"/>
        <end position="166"/>
    </location>
</feature>
<feature type="region of interest" description="Disordered" evidence="2">
    <location>
        <begin position="1"/>
        <end position="21"/>
    </location>
</feature>
<comment type="caution">
    <text evidence="3">The sequence shown here is derived from an EMBL/GenBank/DDBJ whole genome shotgun (WGS) entry which is preliminary data.</text>
</comment>
<feature type="compositionally biased region" description="Polar residues" evidence="2">
    <location>
        <begin position="147"/>
        <end position="166"/>
    </location>
</feature>
<protein>
    <submittedName>
        <fullName evidence="3">Uncharacterized protein</fullName>
    </submittedName>
</protein>
<evidence type="ECO:0000313" key="3">
    <source>
        <dbReference type="EMBL" id="KAL3424946.1"/>
    </source>
</evidence>
<feature type="coiled-coil region" evidence="1">
    <location>
        <begin position="212"/>
        <end position="278"/>
    </location>
</feature>
<dbReference type="EMBL" id="JBFCZG010000003">
    <property type="protein sequence ID" value="KAL3424946.1"/>
    <property type="molecule type" value="Genomic_DNA"/>
</dbReference>
<evidence type="ECO:0000256" key="1">
    <source>
        <dbReference type="SAM" id="Coils"/>
    </source>
</evidence>
<keyword evidence="4" id="KW-1185">Reference proteome</keyword>
<dbReference type="Proteomes" id="UP001629113">
    <property type="component" value="Unassembled WGS sequence"/>
</dbReference>
<keyword evidence="1" id="KW-0175">Coiled coil</keyword>
<accession>A0ABR4PNR2</accession>
<feature type="compositionally biased region" description="Polar residues" evidence="2">
    <location>
        <begin position="1"/>
        <end position="10"/>
    </location>
</feature>
<organism evidence="3 4">
    <name type="scientific">Phlyctema vagabunda</name>
    <dbReference type="NCBI Taxonomy" id="108571"/>
    <lineage>
        <taxon>Eukaryota</taxon>
        <taxon>Fungi</taxon>
        <taxon>Dikarya</taxon>
        <taxon>Ascomycota</taxon>
        <taxon>Pezizomycotina</taxon>
        <taxon>Leotiomycetes</taxon>
        <taxon>Helotiales</taxon>
        <taxon>Dermateaceae</taxon>
        <taxon>Phlyctema</taxon>
    </lineage>
</organism>
<evidence type="ECO:0000256" key="2">
    <source>
        <dbReference type="SAM" id="MobiDB-lite"/>
    </source>
</evidence>
<proteinExistence type="predicted"/>